<reference evidence="1" key="1">
    <citation type="submission" date="2009-06" db="EMBL/GenBank/DDBJ databases">
        <authorList>
            <consortium name="US DOE Joint Genome Institute (JGI-PGF)"/>
            <person name="Lucas S."/>
            <person name="Copeland A."/>
            <person name="Lapidus A."/>
            <person name="Glavina del Rio T."/>
            <person name="Dalin E."/>
            <person name="Tice H."/>
            <person name="Bruce D."/>
            <person name="Goodwin L."/>
            <person name="Pitluck S."/>
            <person name="Kyrpides N."/>
            <person name="Mavromatis K."/>
            <person name="Ivanova N."/>
            <person name="Saunders E."/>
            <person name="Brettin T."/>
            <person name="Detter J.C."/>
            <person name="Han C."/>
            <person name="Larimer F."/>
            <person name="Land M."/>
            <person name="Hauser L."/>
            <person name="Markowitz V."/>
            <person name="Cheng J.-F."/>
            <person name="Hugenholtz P."/>
            <person name="Woyke T."/>
            <person name="Wu D."/>
            <person name="Gronow S."/>
            <person name="Klenk H.-P."/>
            <person name="Eisen J.A."/>
        </authorList>
    </citation>
    <scope>NUCLEOTIDE SEQUENCE</scope>
    <source>
        <strain evidence="1">Eklund 17B</strain>
    </source>
</reference>
<dbReference type="PATRIC" id="fig|935198.13.peg.655"/>
<evidence type="ECO:0000313" key="1">
    <source>
        <dbReference type="EMBL" id="ACD22835.1"/>
    </source>
</evidence>
<sequence>MELLDYAHIDKNNMCYLIYPSENNGYRGLSNLKILIVNNETNEDKVYEIF</sequence>
<proteinExistence type="predicted"/>
<dbReference type="KEGG" id="cbk:CLL_A0710"/>
<gene>
    <name evidence="1" type="ordered locus">CLL_A0710</name>
</gene>
<accession>U4P5M1</accession>
<organism evidence="1">
    <name type="scientific">Clostridium botulinum (strain Eklund 17B / Type B)</name>
    <dbReference type="NCBI Taxonomy" id="935198"/>
    <lineage>
        <taxon>Bacteria</taxon>
        <taxon>Bacillati</taxon>
        <taxon>Bacillota</taxon>
        <taxon>Clostridia</taxon>
        <taxon>Eubacteriales</taxon>
        <taxon>Clostridiaceae</taxon>
        <taxon>Clostridium</taxon>
    </lineage>
</organism>
<accession>B2TL62</accession>
<reference evidence="1" key="2">
    <citation type="submission" date="2009-08" db="EMBL/GenBank/DDBJ databases">
        <authorList>
            <person name="Shrivastava S."/>
            <person name="Brinkac L.M."/>
            <person name="Dodson R.J."/>
            <person name="Harkins D.M."/>
            <person name="Durkin A.S."/>
            <person name="Sutton G."/>
        </authorList>
    </citation>
    <scope>NUCLEOTIDE SEQUENCE</scope>
    <source>
        <strain evidence="1">Eklund 17B</strain>
    </source>
</reference>
<dbReference type="HOGENOM" id="CLU_3116217_0_0_9"/>
<protein>
    <submittedName>
        <fullName evidence="1">Uncharacterized protein</fullName>
    </submittedName>
</protein>
<name>B2TL62_CLOBB</name>
<dbReference type="AlphaFoldDB" id="B2TL62"/>
<dbReference type="EMBL" id="CP001056">
    <property type="protein sequence ID" value="ACD22835.1"/>
    <property type="molecule type" value="Genomic_DNA"/>
</dbReference>